<keyword evidence="8" id="KW-0969">Cilium</keyword>
<evidence type="ECO:0000256" key="2">
    <source>
        <dbReference type="ARBA" id="ARBA00022475"/>
    </source>
</evidence>
<keyword evidence="2" id="KW-1003">Cell membrane</keyword>
<keyword evidence="9" id="KW-1185">Reference proteome</keyword>
<protein>
    <submittedName>
        <fullName evidence="8">Flagellar biosynthesis protein, FliO</fullName>
    </submittedName>
</protein>
<keyword evidence="8" id="KW-0282">Flagellum</keyword>
<evidence type="ECO:0000256" key="3">
    <source>
        <dbReference type="ARBA" id="ARBA00022692"/>
    </source>
</evidence>
<name>A0A1H0U927_9BURK</name>
<evidence type="ECO:0000256" key="7">
    <source>
        <dbReference type="SAM" id="Phobius"/>
    </source>
</evidence>
<sequence length="135" mass="14371">MALPESIPLRREPEGAGAPVPAAELAWMGVFVLLIALSVVAWRKHRARSGTPPAPAARGSLGRWMARVQQRSGRAVELVSSTRLTPQHSLHEVQWQGRRLLVGCAPQSISVLSESPAPGAAEPGHPDPLAAEVRS</sequence>
<evidence type="ECO:0000256" key="1">
    <source>
        <dbReference type="ARBA" id="ARBA00004236"/>
    </source>
</evidence>
<organism evidence="8 9">
    <name type="scientific">Paracidovorax cattleyae</name>
    <dbReference type="NCBI Taxonomy" id="80868"/>
    <lineage>
        <taxon>Bacteria</taxon>
        <taxon>Pseudomonadati</taxon>
        <taxon>Pseudomonadota</taxon>
        <taxon>Betaproteobacteria</taxon>
        <taxon>Burkholderiales</taxon>
        <taxon>Comamonadaceae</taxon>
        <taxon>Paracidovorax</taxon>
    </lineage>
</organism>
<feature type="transmembrane region" description="Helical" evidence="7">
    <location>
        <begin position="25"/>
        <end position="42"/>
    </location>
</feature>
<feature type="region of interest" description="Disordered" evidence="6">
    <location>
        <begin position="112"/>
        <end position="135"/>
    </location>
</feature>
<keyword evidence="3 7" id="KW-0812">Transmembrane</keyword>
<evidence type="ECO:0000256" key="5">
    <source>
        <dbReference type="ARBA" id="ARBA00023136"/>
    </source>
</evidence>
<evidence type="ECO:0000256" key="6">
    <source>
        <dbReference type="SAM" id="MobiDB-lite"/>
    </source>
</evidence>
<reference evidence="9" key="1">
    <citation type="submission" date="2016-10" db="EMBL/GenBank/DDBJ databases">
        <authorList>
            <person name="Varghese N."/>
            <person name="Submissions S."/>
        </authorList>
    </citation>
    <scope>NUCLEOTIDE SEQUENCE [LARGE SCALE GENOMIC DNA]</scope>
    <source>
        <strain evidence="9">DSM 17101</strain>
    </source>
</reference>
<dbReference type="OrthoDB" id="8857214at2"/>
<keyword evidence="5 7" id="KW-0472">Membrane</keyword>
<dbReference type="RefSeq" id="WP_092835827.1">
    <property type="nucleotide sequence ID" value="NZ_FNJL01000018.1"/>
</dbReference>
<gene>
    <name evidence="8" type="ORF">SAMN04489708_11869</name>
</gene>
<dbReference type="GO" id="GO:0016020">
    <property type="term" value="C:membrane"/>
    <property type="evidence" value="ECO:0007669"/>
    <property type="project" value="InterPro"/>
</dbReference>
<dbReference type="AlphaFoldDB" id="A0A1H0U927"/>
<accession>A0A1H0U927</accession>
<dbReference type="EMBL" id="FNJL01000018">
    <property type="protein sequence ID" value="SDP62693.1"/>
    <property type="molecule type" value="Genomic_DNA"/>
</dbReference>
<dbReference type="Proteomes" id="UP000199317">
    <property type="component" value="Unassembled WGS sequence"/>
</dbReference>
<keyword evidence="8" id="KW-0966">Cell projection</keyword>
<dbReference type="GO" id="GO:0044781">
    <property type="term" value="P:bacterial-type flagellum organization"/>
    <property type="evidence" value="ECO:0007669"/>
    <property type="project" value="InterPro"/>
</dbReference>
<comment type="subcellular location">
    <subcellularLocation>
        <location evidence="1">Cell membrane</location>
    </subcellularLocation>
</comment>
<dbReference type="Pfam" id="PF04347">
    <property type="entry name" value="FliO"/>
    <property type="match status" value="1"/>
</dbReference>
<dbReference type="InterPro" id="IPR022781">
    <property type="entry name" value="Flagellar_biosynth_FliO"/>
</dbReference>
<evidence type="ECO:0000256" key="4">
    <source>
        <dbReference type="ARBA" id="ARBA00022989"/>
    </source>
</evidence>
<evidence type="ECO:0000313" key="9">
    <source>
        <dbReference type="Proteomes" id="UP000199317"/>
    </source>
</evidence>
<keyword evidence="4 7" id="KW-1133">Transmembrane helix</keyword>
<evidence type="ECO:0000313" key="8">
    <source>
        <dbReference type="EMBL" id="SDP62693.1"/>
    </source>
</evidence>
<proteinExistence type="predicted"/>